<dbReference type="PANTHER" id="PTHR47306">
    <property type="entry name" value="SI:CH211-178J18.4-RELATED"/>
    <property type="match status" value="1"/>
</dbReference>
<feature type="region of interest" description="Disordered" evidence="1">
    <location>
        <begin position="1"/>
        <end position="32"/>
    </location>
</feature>
<evidence type="ECO:0000256" key="1">
    <source>
        <dbReference type="SAM" id="MobiDB-lite"/>
    </source>
</evidence>
<dbReference type="EMBL" id="WNYA01000408">
    <property type="protein sequence ID" value="KAG8548438.1"/>
    <property type="molecule type" value="Genomic_DNA"/>
</dbReference>
<name>A0AAV6ZQB3_ENGPU</name>
<sequence length="138" mass="16416">MDDFRRTLEMQTVYQETEEQPTTSKSDVSDQSISKVQEKMAVPLSKVEQFENFLEKYPLSVGKEPPTQKICLAQSAVHGQHIYDRWRKLQNSMRVQHIIALLQEHQPREEEVRRCIAIQLWKNNLPRIKDILELWKKQ</sequence>
<proteinExistence type="predicted"/>
<dbReference type="PANTHER" id="PTHR47306:SF2">
    <property type="entry name" value="CORE-BINDING (CB) DOMAIN-CONTAINING PROTEIN"/>
    <property type="match status" value="1"/>
</dbReference>
<evidence type="ECO:0000313" key="3">
    <source>
        <dbReference type="Proteomes" id="UP000824782"/>
    </source>
</evidence>
<organism evidence="2 3">
    <name type="scientific">Engystomops pustulosus</name>
    <name type="common">Tungara frog</name>
    <name type="synonym">Physalaemus pustulosus</name>
    <dbReference type="NCBI Taxonomy" id="76066"/>
    <lineage>
        <taxon>Eukaryota</taxon>
        <taxon>Metazoa</taxon>
        <taxon>Chordata</taxon>
        <taxon>Craniata</taxon>
        <taxon>Vertebrata</taxon>
        <taxon>Euteleostomi</taxon>
        <taxon>Amphibia</taxon>
        <taxon>Batrachia</taxon>
        <taxon>Anura</taxon>
        <taxon>Neobatrachia</taxon>
        <taxon>Hyloidea</taxon>
        <taxon>Leptodactylidae</taxon>
        <taxon>Leiuperinae</taxon>
        <taxon>Engystomops</taxon>
    </lineage>
</organism>
<protein>
    <submittedName>
        <fullName evidence="2">Uncharacterized protein</fullName>
    </submittedName>
</protein>
<keyword evidence="3" id="KW-1185">Reference proteome</keyword>
<gene>
    <name evidence="2" type="ORF">GDO81_025359</name>
</gene>
<comment type="caution">
    <text evidence="2">The sequence shown here is derived from an EMBL/GenBank/DDBJ whole genome shotgun (WGS) entry which is preliminary data.</text>
</comment>
<feature type="compositionally biased region" description="Polar residues" evidence="1">
    <location>
        <begin position="9"/>
        <end position="32"/>
    </location>
</feature>
<evidence type="ECO:0000313" key="2">
    <source>
        <dbReference type="EMBL" id="KAG8548438.1"/>
    </source>
</evidence>
<reference evidence="2" key="1">
    <citation type="thesis" date="2020" institute="ProQuest LLC" country="789 East Eisenhower Parkway, Ann Arbor, MI, USA">
        <title>Comparative Genomics and Chromosome Evolution.</title>
        <authorList>
            <person name="Mudd A.B."/>
        </authorList>
    </citation>
    <scope>NUCLEOTIDE SEQUENCE</scope>
    <source>
        <strain evidence="2">237g6f4</strain>
        <tissue evidence="2">Blood</tissue>
    </source>
</reference>
<dbReference type="AlphaFoldDB" id="A0AAV6ZQB3"/>
<accession>A0AAV6ZQB3</accession>
<dbReference type="Proteomes" id="UP000824782">
    <property type="component" value="Unassembled WGS sequence"/>
</dbReference>